<evidence type="ECO:0000313" key="2">
    <source>
        <dbReference type="Proteomes" id="UP001298753"/>
    </source>
</evidence>
<proteinExistence type="predicted"/>
<organism evidence="1 2">
    <name type="scientific">Agathobaculum butyriciproducens</name>
    <dbReference type="NCBI Taxonomy" id="1628085"/>
    <lineage>
        <taxon>Bacteria</taxon>
        <taxon>Bacillati</taxon>
        <taxon>Bacillota</taxon>
        <taxon>Clostridia</taxon>
        <taxon>Eubacteriales</taxon>
        <taxon>Butyricicoccaceae</taxon>
        <taxon>Agathobaculum</taxon>
    </lineage>
</organism>
<keyword evidence="2" id="KW-1185">Reference proteome</keyword>
<dbReference type="SUPFAM" id="SSF47413">
    <property type="entry name" value="lambda repressor-like DNA-binding domains"/>
    <property type="match status" value="1"/>
</dbReference>
<dbReference type="InterPro" id="IPR010982">
    <property type="entry name" value="Lambda_DNA-bd_dom_sf"/>
</dbReference>
<dbReference type="GO" id="GO:0003677">
    <property type="term" value="F:DNA binding"/>
    <property type="evidence" value="ECO:0007669"/>
    <property type="project" value="InterPro"/>
</dbReference>
<dbReference type="EMBL" id="JAJEPX010000013">
    <property type="protein sequence ID" value="MCC2176691.1"/>
    <property type="molecule type" value="Genomic_DNA"/>
</dbReference>
<gene>
    <name evidence="1" type="ORF">LKD22_06075</name>
</gene>
<protein>
    <submittedName>
        <fullName evidence="1">Helix-turn-helix domain-containing protein</fullName>
    </submittedName>
</protein>
<dbReference type="InterPro" id="IPR001387">
    <property type="entry name" value="Cro/C1-type_HTH"/>
</dbReference>
<dbReference type="RefSeq" id="WP_227600553.1">
    <property type="nucleotide sequence ID" value="NZ_JAJEPX010000013.1"/>
</dbReference>
<accession>A0AAW4W186</accession>
<evidence type="ECO:0000313" key="1">
    <source>
        <dbReference type="EMBL" id="MCC2176691.1"/>
    </source>
</evidence>
<sequence>MNVNMLKGKIKENDMTQEDVANKIGLSLSRFNAKLNETGGAEFSLGEVRSMKKLFKLQPEQVDQIFFT</sequence>
<dbReference type="Proteomes" id="UP001298753">
    <property type="component" value="Unassembled WGS sequence"/>
</dbReference>
<dbReference type="GeneID" id="98659925"/>
<comment type="caution">
    <text evidence="1">The sequence shown here is derived from an EMBL/GenBank/DDBJ whole genome shotgun (WGS) entry which is preliminary data.</text>
</comment>
<reference evidence="1 2" key="1">
    <citation type="submission" date="2021-10" db="EMBL/GenBank/DDBJ databases">
        <title>Anaerobic single-cell dispensing facilitates the cultivation of human gut bacteria.</title>
        <authorList>
            <person name="Afrizal A."/>
        </authorList>
    </citation>
    <scope>NUCLEOTIDE SEQUENCE [LARGE SCALE GENOMIC DNA]</scope>
    <source>
        <strain evidence="1 2">CLA-AA-H270</strain>
    </source>
</reference>
<dbReference type="AlphaFoldDB" id="A0AAW4W186"/>
<name>A0AAW4W186_9FIRM</name>
<dbReference type="CDD" id="cd00093">
    <property type="entry name" value="HTH_XRE"/>
    <property type="match status" value="1"/>
</dbReference>